<dbReference type="EMBL" id="ML213594">
    <property type="protein sequence ID" value="TFK41545.1"/>
    <property type="molecule type" value="Genomic_DNA"/>
</dbReference>
<protein>
    <submittedName>
        <fullName evidence="1">Uncharacterized protein</fullName>
    </submittedName>
</protein>
<evidence type="ECO:0000313" key="2">
    <source>
        <dbReference type="Proteomes" id="UP000308652"/>
    </source>
</evidence>
<reference evidence="1 2" key="1">
    <citation type="journal article" date="2019" name="Nat. Ecol. Evol.">
        <title>Megaphylogeny resolves global patterns of mushroom evolution.</title>
        <authorList>
            <person name="Varga T."/>
            <person name="Krizsan K."/>
            <person name="Foldi C."/>
            <person name="Dima B."/>
            <person name="Sanchez-Garcia M."/>
            <person name="Sanchez-Ramirez S."/>
            <person name="Szollosi G.J."/>
            <person name="Szarkandi J.G."/>
            <person name="Papp V."/>
            <person name="Albert L."/>
            <person name="Andreopoulos W."/>
            <person name="Angelini C."/>
            <person name="Antonin V."/>
            <person name="Barry K.W."/>
            <person name="Bougher N.L."/>
            <person name="Buchanan P."/>
            <person name="Buyck B."/>
            <person name="Bense V."/>
            <person name="Catcheside P."/>
            <person name="Chovatia M."/>
            <person name="Cooper J."/>
            <person name="Damon W."/>
            <person name="Desjardin D."/>
            <person name="Finy P."/>
            <person name="Geml J."/>
            <person name="Haridas S."/>
            <person name="Hughes K."/>
            <person name="Justo A."/>
            <person name="Karasinski D."/>
            <person name="Kautmanova I."/>
            <person name="Kiss B."/>
            <person name="Kocsube S."/>
            <person name="Kotiranta H."/>
            <person name="LaButti K.M."/>
            <person name="Lechner B.E."/>
            <person name="Liimatainen K."/>
            <person name="Lipzen A."/>
            <person name="Lukacs Z."/>
            <person name="Mihaltcheva S."/>
            <person name="Morgado L.N."/>
            <person name="Niskanen T."/>
            <person name="Noordeloos M.E."/>
            <person name="Ohm R.A."/>
            <person name="Ortiz-Santana B."/>
            <person name="Ovrebo C."/>
            <person name="Racz N."/>
            <person name="Riley R."/>
            <person name="Savchenko A."/>
            <person name="Shiryaev A."/>
            <person name="Soop K."/>
            <person name="Spirin V."/>
            <person name="Szebenyi C."/>
            <person name="Tomsovsky M."/>
            <person name="Tulloss R.E."/>
            <person name="Uehling J."/>
            <person name="Grigoriev I.V."/>
            <person name="Vagvolgyi C."/>
            <person name="Papp T."/>
            <person name="Martin F.M."/>
            <person name="Miettinen O."/>
            <person name="Hibbett D.S."/>
            <person name="Nagy L.G."/>
        </authorList>
    </citation>
    <scope>NUCLEOTIDE SEQUENCE [LARGE SCALE GENOMIC DNA]</scope>
    <source>
        <strain evidence="1 2">CBS 166.37</strain>
    </source>
</reference>
<dbReference type="AlphaFoldDB" id="A0A5C3MA78"/>
<name>A0A5C3MA78_9AGAR</name>
<gene>
    <name evidence="1" type="ORF">BDQ12DRAFT_388903</name>
</gene>
<dbReference type="Proteomes" id="UP000308652">
    <property type="component" value="Unassembled WGS sequence"/>
</dbReference>
<organism evidence="1 2">
    <name type="scientific">Crucibulum laeve</name>
    <dbReference type="NCBI Taxonomy" id="68775"/>
    <lineage>
        <taxon>Eukaryota</taxon>
        <taxon>Fungi</taxon>
        <taxon>Dikarya</taxon>
        <taxon>Basidiomycota</taxon>
        <taxon>Agaricomycotina</taxon>
        <taxon>Agaricomycetes</taxon>
        <taxon>Agaricomycetidae</taxon>
        <taxon>Agaricales</taxon>
        <taxon>Agaricineae</taxon>
        <taxon>Nidulariaceae</taxon>
        <taxon>Crucibulum</taxon>
    </lineage>
</organism>
<sequence length="79" mass="8409">MCDPLALPRATMLSVACSAQSRTHVRSTQNWAFCGEPASCVAACLRSSAGLACDWLSAKSACGRVSFHRPAQGQLCNHR</sequence>
<proteinExistence type="predicted"/>
<keyword evidence="2" id="KW-1185">Reference proteome</keyword>
<accession>A0A5C3MA78</accession>
<evidence type="ECO:0000313" key="1">
    <source>
        <dbReference type="EMBL" id="TFK41545.1"/>
    </source>
</evidence>